<keyword evidence="4" id="KW-1185">Reference proteome</keyword>
<name>A0A1D3L5M3_9EURY</name>
<dbReference type="GeneID" id="30413225"/>
<feature type="compositionally biased region" description="Basic residues" evidence="2">
    <location>
        <begin position="11"/>
        <end position="20"/>
    </location>
</feature>
<protein>
    <submittedName>
        <fullName evidence="3">Heavy-metal resistance</fullName>
    </submittedName>
</protein>
<feature type="compositionally biased region" description="Basic and acidic residues" evidence="2">
    <location>
        <begin position="1"/>
        <end position="10"/>
    </location>
</feature>
<dbReference type="EMBL" id="LT607757">
    <property type="protein sequence ID" value="SCG86927.1"/>
    <property type="molecule type" value="Genomic_DNA"/>
</dbReference>
<proteinExistence type="predicted"/>
<gene>
    <name evidence="3" type="ORF">MCBB_PMCBBP0017</name>
</gene>
<evidence type="ECO:0000256" key="1">
    <source>
        <dbReference type="SAM" id="Coils"/>
    </source>
</evidence>
<evidence type="ECO:0000313" key="3">
    <source>
        <dbReference type="EMBL" id="SCG86927.1"/>
    </source>
</evidence>
<dbReference type="AlphaFoldDB" id="A0A1D3L5M3"/>
<accession>A0A1D3L5M3</accession>
<geneLocation type="plasmid" evidence="4">
    <name>ii</name>
</geneLocation>
<organism evidence="3 4">
    <name type="scientific">Methanobacterium congolense</name>
    <dbReference type="NCBI Taxonomy" id="118062"/>
    <lineage>
        <taxon>Archaea</taxon>
        <taxon>Methanobacteriati</taxon>
        <taxon>Methanobacteriota</taxon>
        <taxon>Methanomada group</taxon>
        <taxon>Methanobacteria</taxon>
        <taxon>Methanobacteriales</taxon>
        <taxon>Methanobacteriaceae</taxon>
        <taxon>Methanobacterium</taxon>
    </lineage>
</organism>
<sequence>MKVAEAEVKCYKRKQSKKSSKSTEKEYETMQCLINLKKDHPFEKGELVLVTDKDEYYKMVGDHEKQVQDLTESHQKEIEDLVREHKGQVQELKAEINKLENDKNFTEKRLDKAYEEISEAQNEVDRLRNRGFFDYLKTAFFKNDKALKEGEK</sequence>
<feature type="region of interest" description="Disordered" evidence="2">
    <location>
        <begin position="1"/>
        <end position="26"/>
    </location>
</feature>
<keyword evidence="1" id="KW-0175">Coiled coil</keyword>
<reference evidence="3 4" key="1">
    <citation type="submission" date="2016-08" db="EMBL/GenBank/DDBJ databases">
        <authorList>
            <person name="Seilhamer J.J."/>
        </authorList>
    </citation>
    <scope>NUCLEOTIDE SEQUENCE [LARGE SCALE GENOMIC DNA]</scope>
    <source>
        <strain evidence="3">Buetzberg</strain>
        <plasmid evidence="4">Plasmid ii</plasmid>
    </source>
</reference>
<evidence type="ECO:0000256" key="2">
    <source>
        <dbReference type="SAM" id="MobiDB-lite"/>
    </source>
</evidence>
<dbReference type="KEGG" id="mcub:MCBB_PMCBBP0017"/>
<dbReference type="PATRIC" id="fig|129848.4.peg.2444"/>
<dbReference type="RefSeq" id="WP_071908114.1">
    <property type="nucleotide sequence ID" value="NZ_LT607757.1"/>
</dbReference>
<feature type="coiled-coil region" evidence="1">
    <location>
        <begin position="64"/>
        <end position="130"/>
    </location>
</feature>
<evidence type="ECO:0000313" key="4">
    <source>
        <dbReference type="Proteomes" id="UP000094707"/>
    </source>
</evidence>
<dbReference type="Proteomes" id="UP000094707">
    <property type="component" value="Plasmid II"/>
</dbReference>